<gene>
    <name evidence="2" type="ORF">HAKA00212_LOCUS21778</name>
</gene>
<feature type="compositionally biased region" description="Polar residues" evidence="1">
    <location>
        <begin position="132"/>
        <end position="150"/>
    </location>
</feature>
<evidence type="ECO:0000313" key="2">
    <source>
        <dbReference type="EMBL" id="CAE0642920.1"/>
    </source>
</evidence>
<feature type="compositionally biased region" description="Basic and acidic residues" evidence="1">
    <location>
        <begin position="81"/>
        <end position="94"/>
    </location>
</feature>
<dbReference type="EMBL" id="HBIU01048950">
    <property type="protein sequence ID" value="CAE0642920.1"/>
    <property type="molecule type" value="Transcribed_RNA"/>
</dbReference>
<proteinExistence type="predicted"/>
<organism evidence="2">
    <name type="scientific">Heterosigma akashiwo</name>
    <name type="common">Chromophytic alga</name>
    <name type="synonym">Heterosigma carterae</name>
    <dbReference type="NCBI Taxonomy" id="2829"/>
    <lineage>
        <taxon>Eukaryota</taxon>
        <taxon>Sar</taxon>
        <taxon>Stramenopiles</taxon>
        <taxon>Ochrophyta</taxon>
        <taxon>Raphidophyceae</taxon>
        <taxon>Chattonellales</taxon>
        <taxon>Chattonellaceae</taxon>
        <taxon>Heterosigma</taxon>
    </lineage>
</organism>
<sequence length="183" mass="20028">MSLQYNNYQGSSNQRGDGNSGELPSTKKQKQQHDSTSNYDDGFGADNSLLEEAQRSKKKKAKKKKQSAEDVDESTFQKIVDGYEKRLFSADSYHKTGARRASFGGAKDKERNDGEAKPTTSKMKKKGAKPSLPSSSNKNANTNDDSTIGRHNNKRNGGGEGLAADISAALTRESLIGKSRWFD</sequence>
<evidence type="ECO:0000256" key="1">
    <source>
        <dbReference type="SAM" id="MobiDB-lite"/>
    </source>
</evidence>
<dbReference type="AlphaFoldDB" id="A0A7S4DDL4"/>
<accession>A0A7S4DDL4</accession>
<feature type="compositionally biased region" description="Basic and acidic residues" evidence="1">
    <location>
        <begin position="106"/>
        <end position="116"/>
    </location>
</feature>
<feature type="region of interest" description="Disordered" evidence="1">
    <location>
        <begin position="1"/>
        <end position="168"/>
    </location>
</feature>
<reference evidence="2" key="1">
    <citation type="submission" date="2021-01" db="EMBL/GenBank/DDBJ databases">
        <authorList>
            <person name="Corre E."/>
            <person name="Pelletier E."/>
            <person name="Niang G."/>
            <person name="Scheremetjew M."/>
            <person name="Finn R."/>
            <person name="Kale V."/>
            <person name="Holt S."/>
            <person name="Cochrane G."/>
            <person name="Meng A."/>
            <person name="Brown T."/>
            <person name="Cohen L."/>
        </authorList>
    </citation>
    <scope>NUCLEOTIDE SEQUENCE</scope>
    <source>
        <strain evidence="2">CCMP3107</strain>
    </source>
</reference>
<protein>
    <submittedName>
        <fullName evidence="2">Uncharacterized protein</fullName>
    </submittedName>
</protein>
<feature type="compositionally biased region" description="Polar residues" evidence="1">
    <location>
        <begin position="1"/>
        <end position="17"/>
    </location>
</feature>
<name>A0A7S4DDL4_HETAK</name>
<feature type="compositionally biased region" description="Basic residues" evidence="1">
    <location>
        <begin position="56"/>
        <end position="65"/>
    </location>
</feature>